<protein>
    <submittedName>
        <fullName evidence="2">Uncharacterized protein</fullName>
    </submittedName>
</protein>
<dbReference type="AlphaFoldDB" id="A0A1F6WNM6"/>
<dbReference type="STRING" id="1801764.A2903_01255"/>
<name>A0A1F6WNM6_9BACT</name>
<keyword evidence="1" id="KW-0472">Membrane</keyword>
<gene>
    <name evidence="2" type="ORF">A2903_01255</name>
</gene>
<proteinExistence type="predicted"/>
<dbReference type="EMBL" id="MFUO01000027">
    <property type="protein sequence ID" value="OGI83478.1"/>
    <property type="molecule type" value="Genomic_DNA"/>
</dbReference>
<comment type="caution">
    <text evidence="2">The sequence shown here is derived from an EMBL/GenBank/DDBJ whole genome shotgun (WGS) entry which is preliminary data.</text>
</comment>
<reference evidence="2 3" key="1">
    <citation type="journal article" date="2016" name="Nat. Commun.">
        <title>Thousands of microbial genomes shed light on interconnected biogeochemical processes in an aquifer system.</title>
        <authorList>
            <person name="Anantharaman K."/>
            <person name="Brown C.T."/>
            <person name="Hug L.A."/>
            <person name="Sharon I."/>
            <person name="Castelle C.J."/>
            <person name="Probst A.J."/>
            <person name="Thomas B.C."/>
            <person name="Singh A."/>
            <person name="Wilkins M.J."/>
            <person name="Karaoz U."/>
            <person name="Brodie E.L."/>
            <person name="Williams K.H."/>
            <person name="Hubbard S.S."/>
            <person name="Banfield J.F."/>
        </authorList>
    </citation>
    <scope>NUCLEOTIDE SEQUENCE [LARGE SCALE GENOMIC DNA]</scope>
</reference>
<keyword evidence="1" id="KW-1133">Transmembrane helix</keyword>
<evidence type="ECO:0000313" key="3">
    <source>
        <dbReference type="Proteomes" id="UP000178184"/>
    </source>
</evidence>
<accession>A0A1F6WNM6</accession>
<dbReference type="Proteomes" id="UP000178184">
    <property type="component" value="Unassembled WGS sequence"/>
</dbReference>
<sequence>MQELLFIPISININYMKIPSFLNKLKNKKTNNTNGKNVVFKKIVDIDPLKRWKQILFIVLMILISTIIITIFFRYALVHNLLVKKSIKEKVKELQINQLKQDELRNIISEFRHRQQIREQIINPDPIIVPVPIKETIIN</sequence>
<keyword evidence="1" id="KW-0812">Transmembrane</keyword>
<evidence type="ECO:0000256" key="1">
    <source>
        <dbReference type="SAM" id="Phobius"/>
    </source>
</evidence>
<feature type="transmembrane region" description="Helical" evidence="1">
    <location>
        <begin position="55"/>
        <end position="77"/>
    </location>
</feature>
<evidence type="ECO:0000313" key="2">
    <source>
        <dbReference type="EMBL" id="OGI83478.1"/>
    </source>
</evidence>
<organism evidence="2 3">
    <name type="scientific">Candidatus Nomurabacteria bacterium RIFCSPLOWO2_01_FULL_33_17</name>
    <dbReference type="NCBI Taxonomy" id="1801764"/>
    <lineage>
        <taxon>Bacteria</taxon>
        <taxon>Candidatus Nomuraibacteriota</taxon>
    </lineage>
</organism>